<proteinExistence type="predicted"/>
<accession>A0A061FE00</accession>
<dbReference type="HOGENOM" id="CLU_2643047_0_0_1"/>
<protein>
    <submittedName>
        <fullName evidence="1">Uncharacterized protein</fullName>
    </submittedName>
</protein>
<evidence type="ECO:0000313" key="2">
    <source>
        <dbReference type="Proteomes" id="UP000026915"/>
    </source>
</evidence>
<evidence type="ECO:0000313" key="1">
    <source>
        <dbReference type="EMBL" id="EOY15560.1"/>
    </source>
</evidence>
<dbReference type="EMBL" id="CM001886">
    <property type="protein sequence ID" value="EOY15560.1"/>
    <property type="molecule type" value="Genomic_DNA"/>
</dbReference>
<organism evidence="1 2">
    <name type="scientific">Theobroma cacao</name>
    <name type="common">Cacao</name>
    <name type="synonym">Cocoa</name>
    <dbReference type="NCBI Taxonomy" id="3641"/>
    <lineage>
        <taxon>Eukaryota</taxon>
        <taxon>Viridiplantae</taxon>
        <taxon>Streptophyta</taxon>
        <taxon>Embryophyta</taxon>
        <taxon>Tracheophyta</taxon>
        <taxon>Spermatophyta</taxon>
        <taxon>Magnoliopsida</taxon>
        <taxon>eudicotyledons</taxon>
        <taxon>Gunneridae</taxon>
        <taxon>Pentapetalae</taxon>
        <taxon>rosids</taxon>
        <taxon>malvids</taxon>
        <taxon>Malvales</taxon>
        <taxon>Malvaceae</taxon>
        <taxon>Byttnerioideae</taxon>
        <taxon>Theobroma</taxon>
    </lineage>
</organism>
<reference evidence="1 2" key="1">
    <citation type="journal article" date="2013" name="Genome Biol.">
        <title>The genome sequence of the most widely cultivated cacao type and its use to identify candidate genes regulating pod color.</title>
        <authorList>
            <person name="Motamayor J.C."/>
            <person name="Mockaitis K."/>
            <person name="Schmutz J."/>
            <person name="Haiminen N."/>
            <person name="Iii D.L."/>
            <person name="Cornejo O."/>
            <person name="Findley S.D."/>
            <person name="Zheng P."/>
            <person name="Utro F."/>
            <person name="Royaert S."/>
            <person name="Saski C."/>
            <person name="Jenkins J."/>
            <person name="Podicheti R."/>
            <person name="Zhao M."/>
            <person name="Scheffler B.E."/>
            <person name="Stack J.C."/>
            <person name="Feltus F.A."/>
            <person name="Mustiga G.M."/>
            <person name="Amores F."/>
            <person name="Phillips W."/>
            <person name="Marelli J.P."/>
            <person name="May G.D."/>
            <person name="Shapiro H."/>
            <person name="Ma J."/>
            <person name="Bustamante C.D."/>
            <person name="Schnell R.J."/>
            <person name="Main D."/>
            <person name="Gilbert D."/>
            <person name="Parida L."/>
            <person name="Kuhn D.N."/>
        </authorList>
    </citation>
    <scope>NUCLEOTIDE SEQUENCE [LARGE SCALE GENOMIC DNA]</scope>
    <source>
        <strain evidence="2">cv. Matina 1-6</strain>
    </source>
</reference>
<dbReference type="Gramene" id="EOY15560">
    <property type="protein sequence ID" value="EOY15560"/>
    <property type="gene ID" value="TCM_034576"/>
</dbReference>
<keyword evidence="2" id="KW-1185">Reference proteome</keyword>
<dbReference type="AlphaFoldDB" id="A0A061FE00"/>
<gene>
    <name evidence="1" type="ORF">TCM_034576</name>
</gene>
<dbReference type="Proteomes" id="UP000026915">
    <property type="component" value="Chromosome 8"/>
</dbReference>
<dbReference type="InParanoid" id="A0A061FE00"/>
<sequence>MKMLEFGTLIQSVGRVVNEWTMSATRPGVKVVGPVKQASLNCKPASMSESTRDKAEMDIVLKAILHSEIFIDLALLL</sequence>
<name>A0A061FE00_THECC</name>